<dbReference type="Ensembl" id="ENSORLT00000026820.1">
    <property type="protein sequence ID" value="ENSORLP00000038304.1"/>
    <property type="gene ID" value="ENSORLG00000022039.1"/>
</dbReference>
<dbReference type="Gene3D" id="3.90.190.10">
    <property type="entry name" value="Protein tyrosine phosphatase superfamily"/>
    <property type="match status" value="1"/>
</dbReference>
<sequence length="207" mass="23042">MVLYSNTRKTEVFYCNLHCWFTTQSGSAGVMRVSRISARLFLSDLDSALDPSVLARRGVTLVINASGLQNLSYPALEGLQLLHVPVQDRPHAPLKDHFDQVAERIQQNRTGSTLVHCTAGRSRSPTLVMAYLMRCEGLSLCQAHEQVLEQRPFIRPNCGFWRQLMEYELVLFGRSSLRMADTACGVLPEVLQDPGDPGSSAAYSIVM</sequence>
<evidence type="ECO:0000259" key="5">
    <source>
        <dbReference type="PROSITE" id="PS50056"/>
    </source>
</evidence>
<dbReference type="PROSITE" id="PS50056">
    <property type="entry name" value="TYR_PHOSPHATASE_2"/>
    <property type="match status" value="1"/>
</dbReference>
<comment type="similarity">
    <text evidence="1">Belongs to the protein-tyrosine phosphatase family. Non-receptor class dual specificity subfamily.</text>
</comment>
<dbReference type="InterPro" id="IPR000387">
    <property type="entry name" value="Tyr_Pase_dom"/>
</dbReference>
<dbReference type="PROSITE" id="PS50054">
    <property type="entry name" value="TYR_PHOSPHATASE_DUAL"/>
    <property type="match status" value="1"/>
</dbReference>
<dbReference type="CDD" id="cd14514">
    <property type="entry name" value="DUSP14-like"/>
    <property type="match status" value="1"/>
</dbReference>
<accession>A0A3B3I2G0</accession>
<dbReference type="InterPro" id="IPR020422">
    <property type="entry name" value="TYR_PHOSPHATASE_DUAL_dom"/>
</dbReference>
<name>A0A3B3I2G0_ORYLA</name>
<reference evidence="6" key="2">
    <citation type="submission" date="2025-08" db="UniProtKB">
        <authorList>
            <consortium name="Ensembl"/>
        </authorList>
    </citation>
    <scope>IDENTIFICATION</scope>
    <source>
        <strain evidence="6">Hd-rR</strain>
    </source>
</reference>
<dbReference type="PRINTS" id="PR01908">
    <property type="entry name" value="ADSPHPHTASE"/>
</dbReference>
<dbReference type="Bgee" id="ENSORLG00000022039">
    <property type="expression patterns" value="Expressed in ovary and 11 other cell types or tissues"/>
</dbReference>
<proteinExistence type="inferred from homology"/>
<keyword evidence="2" id="KW-0378">Hydrolase</keyword>
<evidence type="ECO:0000313" key="6">
    <source>
        <dbReference type="Ensembl" id="ENSORLP00000038304.1"/>
    </source>
</evidence>
<dbReference type="SMART" id="SM00195">
    <property type="entry name" value="DSPc"/>
    <property type="match status" value="1"/>
</dbReference>
<dbReference type="Proteomes" id="UP000001038">
    <property type="component" value="Chromosome 13"/>
</dbReference>
<dbReference type="GO" id="GO:0004721">
    <property type="term" value="F:phosphoprotein phosphatase activity"/>
    <property type="evidence" value="ECO:0007669"/>
    <property type="project" value="UniProtKB-KW"/>
</dbReference>
<dbReference type="InterPro" id="IPR000340">
    <property type="entry name" value="Dual-sp_phosphatase_cat-dom"/>
</dbReference>
<evidence type="ECO:0000313" key="7">
    <source>
        <dbReference type="Proteomes" id="UP000001038"/>
    </source>
</evidence>
<keyword evidence="3" id="KW-0904">Protein phosphatase</keyword>
<reference evidence="6 7" key="1">
    <citation type="journal article" date="2007" name="Nature">
        <title>The medaka draft genome and insights into vertebrate genome evolution.</title>
        <authorList>
            <person name="Kasahara M."/>
            <person name="Naruse K."/>
            <person name="Sasaki S."/>
            <person name="Nakatani Y."/>
            <person name="Qu W."/>
            <person name="Ahsan B."/>
            <person name="Yamada T."/>
            <person name="Nagayasu Y."/>
            <person name="Doi K."/>
            <person name="Kasai Y."/>
            <person name="Jindo T."/>
            <person name="Kobayashi D."/>
            <person name="Shimada A."/>
            <person name="Toyoda A."/>
            <person name="Kuroki Y."/>
            <person name="Fujiyama A."/>
            <person name="Sasaki T."/>
            <person name="Shimizu A."/>
            <person name="Asakawa S."/>
            <person name="Shimizu N."/>
            <person name="Hashimoto S."/>
            <person name="Yang J."/>
            <person name="Lee Y."/>
            <person name="Matsushima K."/>
            <person name="Sugano S."/>
            <person name="Sakaizumi M."/>
            <person name="Narita T."/>
            <person name="Ohishi K."/>
            <person name="Haga S."/>
            <person name="Ohta F."/>
            <person name="Nomoto H."/>
            <person name="Nogata K."/>
            <person name="Morishita T."/>
            <person name="Endo T."/>
            <person name="Shin-I T."/>
            <person name="Takeda H."/>
            <person name="Morishita S."/>
            <person name="Kohara Y."/>
        </authorList>
    </citation>
    <scope>NUCLEOTIDE SEQUENCE [LARGE SCALE GENOMIC DNA]</scope>
    <source>
        <strain evidence="6 7">Hd-rR</strain>
    </source>
</reference>
<dbReference type="PANTHER" id="PTHR45961">
    <property type="entry name" value="IP21249P"/>
    <property type="match status" value="1"/>
</dbReference>
<feature type="domain" description="Tyrosine specific protein phosphatases" evidence="5">
    <location>
        <begin position="95"/>
        <end position="152"/>
    </location>
</feature>
<dbReference type="GeneTree" id="ENSGT00940000165563"/>
<evidence type="ECO:0000259" key="4">
    <source>
        <dbReference type="PROSITE" id="PS50054"/>
    </source>
</evidence>
<dbReference type="SUPFAM" id="SSF52799">
    <property type="entry name" value="(Phosphotyrosine protein) phosphatases II"/>
    <property type="match status" value="1"/>
</dbReference>
<dbReference type="InterPro" id="IPR029021">
    <property type="entry name" value="Prot-tyrosine_phosphatase-like"/>
</dbReference>
<dbReference type="InterPro" id="IPR016130">
    <property type="entry name" value="Tyr_Pase_AS"/>
</dbReference>
<reference evidence="6" key="3">
    <citation type="submission" date="2025-09" db="UniProtKB">
        <authorList>
            <consortium name="Ensembl"/>
        </authorList>
    </citation>
    <scope>IDENTIFICATION</scope>
    <source>
        <strain evidence="6">Hd-rR</strain>
    </source>
</reference>
<dbReference type="AlphaFoldDB" id="A0A3B3I2G0"/>
<dbReference type="InParanoid" id="A0A3B3I2G0"/>
<dbReference type="Pfam" id="PF00782">
    <property type="entry name" value="DSPc"/>
    <property type="match status" value="1"/>
</dbReference>
<evidence type="ECO:0000256" key="3">
    <source>
        <dbReference type="ARBA" id="ARBA00022912"/>
    </source>
</evidence>
<gene>
    <name evidence="6" type="primary">LOC101159168</name>
</gene>
<dbReference type="InterPro" id="IPR052103">
    <property type="entry name" value="Dual_spec_Phospatases"/>
</dbReference>
<dbReference type="PROSITE" id="PS00383">
    <property type="entry name" value="TYR_PHOSPHATASE_1"/>
    <property type="match status" value="1"/>
</dbReference>
<evidence type="ECO:0000256" key="1">
    <source>
        <dbReference type="ARBA" id="ARBA00008601"/>
    </source>
</evidence>
<feature type="domain" description="Tyrosine-protein phosphatase" evidence="4">
    <location>
        <begin position="32"/>
        <end position="173"/>
    </location>
</feature>
<evidence type="ECO:0008006" key="8">
    <source>
        <dbReference type="Google" id="ProtNLM"/>
    </source>
</evidence>
<evidence type="ECO:0000256" key="2">
    <source>
        <dbReference type="ARBA" id="ARBA00022801"/>
    </source>
</evidence>
<keyword evidence="7" id="KW-1185">Reference proteome</keyword>
<protein>
    <recommendedName>
        <fullName evidence="8">Protein-tyrosine-phosphatase</fullName>
    </recommendedName>
</protein>
<dbReference type="PANTHER" id="PTHR45961:SF10">
    <property type="entry name" value="DUAL SPECIFICITY PROTEIN PHOSPHATASE 14-LIKE"/>
    <property type="match status" value="1"/>
</dbReference>
<organism evidence="6 7">
    <name type="scientific">Oryzias latipes</name>
    <name type="common">Japanese rice fish</name>
    <name type="synonym">Japanese killifish</name>
    <dbReference type="NCBI Taxonomy" id="8090"/>
    <lineage>
        <taxon>Eukaryota</taxon>
        <taxon>Metazoa</taxon>
        <taxon>Chordata</taxon>
        <taxon>Craniata</taxon>
        <taxon>Vertebrata</taxon>
        <taxon>Euteleostomi</taxon>
        <taxon>Actinopterygii</taxon>
        <taxon>Neopterygii</taxon>
        <taxon>Teleostei</taxon>
        <taxon>Neoteleostei</taxon>
        <taxon>Acanthomorphata</taxon>
        <taxon>Ovalentaria</taxon>
        <taxon>Atherinomorphae</taxon>
        <taxon>Beloniformes</taxon>
        <taxon>Adrianichthyidae</taxon>
        <taxon>Oryziinae</taxon>
        <taxon>Oryzias</taxon>
    </lineage>
</organism>